<dbReference type="EMBL" id="JADIKK010000008">
    <property type="protein sequence ID" value="MFK2876900.1"/>
    <property type="molecule type" value="Genomic_DNA"/>
</dbReference>
<dbReference type="Gene3D" id="3.90.79.10">
    <property type="entry name" value="Nucleoside Triphosphate Pyrophosphohydrolase"/>
    <property type="match status" value="1"/>
</dbReference>
<feature type="domain" description="Nudix hydrolase" evidence="2">
    <location>
        <begin position="62"/>
        <end position="177"/>
    </location>
</feature>
<sequence>MPLKSGSSRAVISENIAELVNAGHPQAQAVAIAYNNARKSHGVDKGDGNPDNDHQRDLKTEPDTKVVAFIIYTDDEKILWMRRTKDNSWGFPGGHVEEGESPIEGAIRESREETAYVPRTGLAEIYVEGDVHLFHCNDGRFDPQLNDEHDAFVWAPFEDAPEPLFPKIADDAEKIAEGAAAAMDRREYDTNGWFEVKDNPLSLVGVFPYLGRSIDPNADPDKLFNVLRPAEELASPECVESFKLLPWIDNHTMLGDEDDGLTPAERKGVQGVIGQEVYFTLDDPEFPSGALKGNLKVFSEAMASLIANGKKELSCGYRCRYEYAPGTFNGQAYDYIQRDIRGNHIASVDSGRMGSKVAVQDHLVFTIDQKEFTMATKANSGMSQEEALKAFQTLRPSLMQMIAAMDAAASKEDEEEEEESKDSEEEEEKEKKDAKDKGKDSGDKEGKDKAKDEEEEKKDDEKKDKKGEGMDAAAIAQKVEQTIAAKRKLYDALSPHIGAFDHDDMSLAKMAKYGCKQLGLDAPKGQRLTYLQAYLNGKGQQPAHAQDSAPARRPGNFLDRHFQKGA</sequence>
<feature type="compositionally biased region" description="Basic and acidic residues" evidence="1">
    <location>
        <begin position="41"/>
        <end position="60"/>
    </location>
</feature>
<feature type="region of interest" description="Disordered" evidence="1">
    <location>
        <begin position="538"/>
        <end position="566"/>
    </location>
</feature>
<accession>A0ABW8J5P9</accession>
<dbReference type="Proteomes" id="UP001620339">
    <property type="component" value="Unassembled WGS sequence"/>
</dbReference>
<protein>
    <submittedName>
        <fullName evidence="3">DUF2213 domain-containing protein</fullName>
    </submittedName>
</protein>
<dbReference type="InterPro" id="IPR016913">
    <property type="entry name" value="UCP029215"/>
</dbReference>
<reference evidence="3 4" key="1">
    <citation type="submission" date="2020-10" db="EMBL/GenBank/DDBJ databases">
        <title>Phylogeny of dyella-like bacteria.</title>
        <authorList>
            <person name="Fu J."/>
        </authorList>
    </citation>
    <scope>NUCLEOTIDE SEQUENCE [LARGE SCALE GENOMIC DNA]</scope>
    <source>
        <strain evidence="3 4">KACC 19113</strain>
    </source>
</reference>
<feature type="compositionally biased region" description="Basic and acidic residues" evidence="1">
    <location>
        <begin position="429"/>
        <end position="452"/>
    </location>
</feature>
<gene>
    <name evidence="3" type="ORF">ISP25_07460</name>
</gene>
<feature type="compositionally biased region" description="Acidic residues" evidence="1">
    <location>
        <begin position="412"/>
        <end position="428"/>
    </location>
</feature>
<dbReference type="RefSeq" id="WP_404612896.1">
    <property type="nucleotide sequence ID" value="NZ_JADIKK010000008.1"/>
</dbReference>
<proteinExistence type="predicted"/>
<dbReference type="PANTHER" id="PTHR43736:SF1">
    <property type="entry name" value="DIHYDRONEOPTERIN TRIPHOSPHATE DIPHOSPHATASE"/>
    <property type="match status" value="1"/>
</dbReference>
<evidence type="ECO:0000256" key="1">
    <source>
        <dbReference type="SAM" id="MobiDB-lite"/>
    </source>
</evidence>
<dbReference type="SUPFAM" id="SSF55811">
    <property type="entry name" value="Nudix"/>
    <property type="match status" value="1"/>
</dbReference>
<dbReference type="InterPro" id="IPR000086">
    <property type="entry name" value="NUDIX_hydrolase_dom"/>
</dbReference>
<dbReference type="Pfam" id="PF09979">
    <property type="entry name" value="DUF2213"/>
    <property type="match status" value="1"/>
</dbReference>
<feature type="region of interest" description="Disordered" evidence="1">
    <location>
        <begin position="405"/>
        <end position="471"/>
    </location>
</feature>
<dbReference type="CDD" id="cd02883">
    <property type="entry name" value="NUDIX_Hydrolase"/>
    <property type="match status" value="1"/>
</dbReference>
<dbReference type="PROSITE" id="PS51462">
    <property type="entry name" value="NUDIX"/>
    <property type="match status" value="1"/>
</dbReference>
<name>A0ABW8J5P9_9GAMM</name>
<feature type="region of interest" description="Disordered" evidence="1">
    <location>
        <begin position="40"/>
        <end position="60"/>
    </location>
</feature>
<organism evidence="3 4">
    <name type="scientific">Rhodanobacter hydrolyticus</name>
    <dbReference type="NCBI Taxonomy" id="2250595"/>
    <lineage>
        <taxon>Bacteria</taxon>
        <taxon>Pseudomonadati</taxon>
        <taxon>Pseudomonadota</taxon>
        <taxon>Gammaproteobacteria</taxon>
        <taxon>Lysobacterales</taxon>
        <taxon>Rhodanobacteraceae</taxon>
        <taxon>Rhodanobacter</taxon>
    </lineage>
</organism>
<evidence type="ECO:0000313" key="4">
    <source>
        <dbReference type="Proteomes" id="UP001620339"/>
    </source>
</evidence>
<dbReference type="InterPro" id="IPR015797">
    <property type="entry name" value="NUDIX_hydrolase-like_dom_sf"/>
</dbReference>
<evidence type="ECO:0000259" key="2">
    <source>
        <dbReference type="PROSITE" id="PS51462"/>
    </source>
</evidence>
<evidence type="ECO:0000313" key="3">
    <source>
        <dbReference type="EMBL" id="MFK2876900.1"/>
    </source>
</evidence>
<comment type="caution">
    <text evidence="3">The sequence shown here is derived from an EMBL/GenBank/DDBJ whole genome shotgun (WGS) entry which is preliminary data.</text>
</comment>
<keyword evidence="4" id="KW-1185">Reference proteome</keyword>
<feature type="compositionally biased region" description="Basic and acidic residues" evidence="1">
    <location>
        <begin position="459"/>
        <end position="469"/>
    </location>
</feature>
<dbReference type="Pfam" id="PF00293">
    <property type="entry name" value="NUDIX"/>
    <property type="match status" value="1"/>
</dbReference>
<dbReference type="PANTHER" id="PTHR43736">
    <property type="entry name" value="ADP-RIBOSE PYROPHOSPHATASE"/>
    <property type="match status" value="1"/>
</dbReference>